<keyword evidence="4" id="KW-1185">Reference proteome</keyword>
<dbReference type="Gene3D" id="3.40.50.720">
    <property type="entry name" value="NAD(P)-binding Rossmann-like Domain"/>
    <property type="match status" value="1"/>
</dbReference>
<dbReference type="PRINTS" id="PR00080">
    <property type="entry name" value="SDRFAMILY"/>
</dbReference>
<dbReference type="Pfam" id="PF13561">
    <property type="entry name" value="adh_short_C2"/>
    <property type="match status" value="1"/>
</dbReference>
<dbReference type="PRINTS" id="PR00081">
    <property type="entry name" value="GDHRDH"/>
</dbReference>
<dbReference type="EMBL" id="FOQD01000018">
    <property type="protein sequence ID" value="SFJ31644.1"/>
    <property type="molecule type" value="Genomic_DNA"/>
</dbReference>
<dbReference type="InterPro" id="IPR020904">
    <property type="entry name" value="Sc_DH/Rdtase_CS"/>
</dbReference>
<dbReference type="PANTHER" id="PTHR43639:SF1">
    <property type="entry name" value="SHORT-CHAIN DEHYDROGENASE_REDUCTASE FAMILY PROTEIN"/>
    <property type="match status" value="1"/>
</dbReference>
<dbReference type="PANTHER" id="PTHR43639">
    <property type="entry name" value="OXIDOREDUCTASE, SHORT-CHAIN DEHYDROGENASE/REDUCTASE FAMILY (AFU_ORTHOLOGUE AFUA_5G02870)"/>
    <property type="match status" value="1"/>
</dbReference>
<evidence type="ECO:0000313" key="3">
    <source>
        <dbReference type="EMBL" id="SFJ31644.1"/>
    </source>
</evidence>
<dbReference type="InterPro" id="IPR036291">
    <property type="entry name" value="NAD(P)-bd_dom_sf"/>
</dbReference>
<dbReference type="AlphaFoldDB" id="A0A1I3QBI2"/>
<evidence type="ECO:0000256" key="2">
    <source>
        <dbReference type="ARBA" id="ARBA00023002"/>
    </source>
</evidence>
<dbReference type="GO" id="GO:0016491">
    <property type="term" value="F:oxidoreductase activity"/>
    <property type="evidence" value="ECO:0007669"/>
    <property type="project" value="UniProtKB-KW"/>
</dbReference>
<evidence type="ECO:0000313" key="4">
    <source>
        <dbReference type="Proteomes" id="UP000199518"/>
    </source>
</evidence>
<proteinExistence type="inferred from homology"/>
<dbReference type="STRING" id="1576369.SAMN05421753_11843"/>
<dbReference type="Proteomes" id="UP000199518">
    <property type="component" value="Unassembled WGS sequence"/>
</dbReference>
<dbReference type="InterPro" id="IPR002347">
    <property type="entry name" value="SDR_fam"/>
</dbReference>
<sequence>MILAGATAVVTGGAVRIGRAIARHLAGKGVNVCLHYGHSRAEAKEAVEELQALGVKVVAIHGDLAEPVATAELVFQKAREALGSVQILVNSAAIFEPGSLLETDEDNWDRHQAINVKAPFFLIQAFARQLLQGQSGNVINIVDWRAESPVPGHAAYTAAKAGLVALTKLLAQELGPQVRVNGIAPGAILPPPGQAAEVFERRGRLNALKRVGSPDEIVRAVQYLLTADFVTGEILHVTGGEELLVGGADRNDS</sequence>
<accession>A0A1I3QBI2</accession>
<reference evidence="4" key="1">
    <citation type="submission" date="2016-10" db="EMBL/GenBank/DDBJ databases">
        <authorList>
            <person name="Varghese N."/>
            <person name="Submissions S."/>
        </authorList>
    </citation>
    <scope>NUCLEOTIDE SEQUENCE [LARGE SCALE GENOMIC DNA]</scope>
    <source>
        <strain evidence="4">DSM 26348</strain>
    </source>
</reference>
<protein>
    <submittedName>
        <fullName evidence="3">NAD(P)-dependent dehydrogenase, short-chain alcohol dehydrogenase family</fullName>
    </submittedName>
</protein>
<keyword evidence="2" id="KW-0560">Oxidoreductase</keyword>
<organism evidence="3 4">
    <name type="scientific">Planctomicrobium piriforme</name>
    <dbReference type="NCBI Taxonomy" id="1576369"/>
    <lineage>
        <taxon>Bacteria</taxon>
        <taxon>Pseudomonadati</taxon>
        <taxon>Planctomycetota</taxon>
        <taxon>Planctomycetia</taxon>
        <taxon>Planctomycetales</taxon>
        <taxon>Planctomycetaceae</taxon>
        <taxon>Planctomicrobium</taxon>
    </lineage>
</organism>
<gene>
    <name evidence="3" type="ORF">SAMN05421753_11843</name>
</gene>
<dbReference type="RefSeq" id="WP_092054759.1">
    <property type="nucleotide sequence ID" value="NZ_FOQD01000018.1"/>
</dbReference>
<evidence type="ECO:0000256" key="1">
    <source>
        <dbReference type="ARBA" id="ARBA00006484"/>
    </source>
</evidence>
<dbReference type="FunFam" id="3.40.50.720:FF:000084">
    <property type="entry name" value="Short-chain dehydrogenase reductase"/>
    <property type="match status" value="1"/>
</dbReference>
<comment type="similarity">
    <text evidence="1">Belongs to the short-chain dehydrogenases/reductases (SDR) family.</text>
</comment>
<dbReference type="PROSITE" id="PS00061">
    <property type="entry name" value="ADH_SHORT"/>
    <property type="match status" value="1"/>
</dbReference>
<name>A0A1I3QBI2_9PLAN</name>
<dbReference type="SUPFAM" id="SSF51735">
    <property type="entry name" value="NAD(P)-binding Rossmann-fold domains"/>
    <property type="match status" value="1"/>
</dbReference>